<keyword evidence="7" id="KW-1185">Reference proteome</keyword>
<evidence type="ECO:0000256" key="1">
    <source>
        <dbReference type="ARBA" id="ARBA00004123"/>
    </source>
</evidence>
<feature type="region of interest" description="Disordered" evidence="4">
    <location>
        <begin position="258"/>
        <end position="280"/>
    </location>
</feature>
<dbReference type="InterPro" id="IPR005818">
    <property type="entry name" value="Histone_H1/H5_H15"/>
</dbReference>
<comment type="caution">
    <text evidence="6">The sequence shown here is derived from an EMBL/GenBank/DDBJ whole genome shotgun (WGS) entry which is preliminary data.</text>
</comment>
<feature type="compositionally biased region" description="Gly residues" evidence="4">
    <location>
        <begin position="457"/>
        <end position="471"/>
    </location>
</feature>
<protein>
    <submittedName>
        <fullName evidence="6">HMG-Y-related protein A</fullName>
    </submittedName>
</protein>
<feature type="compositionally biased region" description="Polar residues" evidence="4">
    <location>
        <begin position="1"/>
        <end position="11"/>
    </location>
</feature>
<dbReference type="InterPro" id="IPR036388">
    <property type="entry name" value="WH-like_DNA-bd_sf"/>
</dbReference>
<feature type="compositionally biased region" description="Low complexity" evidence="4">
    <location>
        <begin position="431"/>
        <end position="447"/>
    </location>
</feature>
<gene>
    <name evidence="6" type="ORF">V5N11_018842</name>
</gene>
<accession>A0ABD1A7K9</accession>
<dbReference type="GO" id="GO:0003677">
    <property type="term" value="F:DNA binding"/>
    <property type="evidence" value="ECO:0007669"/>
    <property type="project" value="UniProtKB-KW"/>
</dbReference>
<feature type="compositionally biased region" description="Basic residues" evidence="4">
    <location>
        <begin position="258"/>
        <end position="276"/>
    </location>
</feature>
<evidence type="ECO:0000313" key="6">
    <source>
        <dbReference type="EMBL" id="KAL1202729.1"/>
    </source>
</evidence>
<organism evidence="6 7">
    <name type="scientific">Cardamine amara subsp. amara</name>
    <dbReference type="NCBI Taxonomy" id="228776"/>
    <lineage>
        <taxon>Eukaryota</taxon>
        <taxon>Viridiplantae</taxon>
        <taxon>Streptophyta</taxon>
        <taxon>Embryophyta</taxon>
        <taxon>Tracheophyta</taxon>
        <taxon>Spermatophyta</taxon>
        <taxon>Magnoliopsida</taxon>
        <taxon>eudicotyledons</taxon>
        <taxon>Gunneridae</taxon>
        <taxon>Pentapetalae</taxon>
        <taxon>rosids</taxon>
        <taxon>malvids</taxon>
        <taxon>Brassicales</taxon>
        <taxon>Brassicaceae</taxon>
        <taxon>Cardamineae</taxon>
        <taxon>Cardamine</taxon>
    </lineage>
</organism>
<feature type="domain" description="H15" evidence="5">
    <location>
        <begin position="79"/>
        <end position="150"/>
    </location>
</feature>
<name>A0ABD1A7K9_CARAN</name>
<dbReference type="Gene3D" id="1.10.10.10">
    <property type="entry name" value="Winged helix-like DNA-binding domain superfamily/Winged helix DNA-binding domain"/>
    <property type="match status" value="1"/>
</dbReference>
<dbReference type="CDD" id="cd00073">
    <property type="entry name" value="H15"/>
    <property type="match status" value="1"/>
</dbReference>
<evidence type="ECO:0000313" key="7">
    <source>
        <dbReference type="Proteomes" id="UP001558713"/>
    </source>
</evidence>
<comment type="subcellular location">
    <subcellularLocation>
        <location evidence="1">Nucleus</location>
    </subcellularLocation>
</comment>
<feature type="region of interest" description="Disordered" evidence="4">
    <location>
        <begin position="176"/>
        <end position="244"/>
    </location>
</feature>
<dbReference type="PANTHER" id="PTHR11467:SF29">
    <property type="entry name" value="OS03G0711600 PROTEIN"/>
    <property type="match status" value="1"/>
</dbReference>
<proteinExistence type="predicted"/>
<dbReference type="GO" id="GO:0005634">
    <property type="term" value="C:nucleus"/>
    <property type="evidence" value="ECO:0007669"/>
    <property type="project" value="UniProtKB-SubCell"/>
</dbReference>
<evidence type="ECO:0000256" key="2">
    <source>
        <dbReference type="ARBA" id="ARBA00023125"/>
    </source>
</evidence>
<keyword evidence="3" id="KW-0539">Nucleus</keyword>
<evidence type="ECO:0000256" key="3">
    <source>
        <dbReference type="ARBA" id="ARBA00023242"/>
    </source>
</evidence>
<dbReference type="PRINTS" id="PR00929">
    <property type="entry name" value="ATHOOK"/>
</dbReference>
<dbReference type="InterPro" id="IPR017956">
    <property type="entry name" value="AT_hook_DNA-bd_motif"/>
</dbReference>
<feature type="compositionally biased region" description="Low complexity" evidence="4">
    <location>
        <begin position="192"/>
        <end position="204"/>
    </location>
</feature>
<dbReference type="SUPFAM" id="SSF46785">
    <property type="entry name" value="Winged helix' DNA-binding domain"/>
    <property type="match status" value="1"/>
</dbReference>
<dbReference type="Proteomes" id="UP001558713">
    <property type="component" value="Unassembled WGS sequence"/>
</dbReference>
<keyword evidence="2" id="KW-0238">DNA-binding</keyword>
<feature type="compositionally biased region" description="Basic residues" evidence="4">
    <location>
        <begin position="342"/>
        <end position="356"/>
    </location>
</feature>
<feature type="compositionally biased region" description="Low complexity" evidence="4">
    <location>
        <begin position="332"/>
        <end position="341"/>
    </location>
</feature>
<dbReference type="InterPro" id="IPR036390">
    <property type="entry name" value="WH_DNA-bd_sf"/>
</dbReference>
<feature type="region of interest" description="Disordered" evidence="4">
    <location>
        <begin position="1"/>
        <end position="23"/>
    </location>
</feature>
<dbReference type="Pfam" id="PF00538">
    <property type="entry name" value="Linker_histone"/>
    <property type="match status" value="1"/>
</dbReference>
<sequence length="486" mass="51368">MDPSLSISNDPHNPPQYNPYPTFPNHNTFVSGAVAPQNHNFFTAPNPYNNNNYVFPPQPQPQAPPPPQNLPSMPIAPLGHPPYSQMICNAIATLNEPDGSSKVAISKFIERTYPGVPPKPTHGPLLTHHLKSLKTSGVLALVKKSYKFATPSAPPESVAVAAAAVATGLEARRSEILPPPTNTVNNMMVVPGSASGSASGSLPVKRGRGRPPKPKPVNAPESVKRRPGRPRKNGSAAPPAIMPAPFVGAMQVQPFVMKRRGRPPGRRAAGRQRKPKSVSATASVFPLVANGARRRGRPRRVESSNAIVAAPQGGEIVAAVAPGIKRGRGRPPKVGGVVSRVVKPKRGPGRPVGRPRKFATTVTAGTQDSGEFKKKLDVFQEKVKVIVDVLKAGVKTEDQAVIQAIKELEGLTVVETFAPQPMEEVQPEETAPPQTDAQAEAAAATQGGEEGQRKEGGGGGEQQGQERGGGEAQTQTETKAMQEALF</sequence>
<dbReference type="SMART" id="SM00526">
    <property type="entry name" value="H15"/>
    <property type="match status" value="1"/>
</dbReference>
<feature type="region of interest" description="Disordered" evidence="4">
    <location>
        <begin position="327"/>
        <end position="356"/>
    </location>
</feature>
<dbReference type="AlphaFoldDB" id="A0ABD1A7K9"/>
<dbReference type="PROSITE" id="PS51504">
    <property type="entry name" value="H15"/>
    <property type="match status" value="1"/>
</dbReference>
<feature type="compositionally biased region" description="Pro residues" evidence="4">
    <location>
        <begin position="12"/>
        <end position="22"/>
    </location>
</feature>
<dbReference type="EMBL" id="JBANAX010000571">
    <property type="protein sequence ID" value="KAL1202729.1"/>
    <property type="molecule type" value="Genomic_DNA"/>
</dbReference>
<evidence type="ECO:0000256" key="4">
    <source>
        <dbReference type="SAM" id="MobiDB-lite"/>
    </source>
</evidence>
<dbReference type="PANTHER" id="PTHR11467">
    <property type="entry name" value="HISTONE H1"/>
    <property type="match status" value="1"/>
</dbReference>
<reference evidence="6 7" key="1">
    <citation type="submission" date="2024-04" db="EMBL/GenBank/DDBJ databases">
        <title>Genome assembly C_amara_ONT_v2.</title>
        <authorList>
            <person name="Yant L."/>
            <person name="Moore C."/>
            <person name="Slenker M."/>
        </authorList>
    </citation>
    <scope>NUCLEOTIDE SEQUENCE [LARGE SCALE GENOMIC DNA]</scope>
    <source>
        <tissue evidence="6">Leaf</tissue>
    </source>
</reference>
<evidence type="ECO:0000259" key="5">
    <source>
        <dbReference type="PROSITE" id="PS51504"/>
    </source>
</evidence>
<dbReference type="SMART" id="SM00384">
    <property type="entry name" value="AT_hook"/>
    <property type="match status" value="6"/>
</dbReference>
<feature type="region of interest" description="Disordered" evidence="4">
    <location>
        <begin position="423"/>
        <end position="486"/>
    </location>
</feature>